<evidence type="ECO:0000259" key="2">
    <source>
        <dbReference type="SMART" id="SM00460"/>
    </source>
</evidence>
<gene>
    <name evidence="3" type="ORF">E6K73_04670</name>
</gene>
<organism evidence="3 4">
    <name type="scientific">Eiseniibacteriota bacterium</name>
    <dbReference type="NCBI Taxonomy" id="2212470"/>
    <lineage>
        <taxon>Bacteria</taxon>
        <taxon>Candidatus Eiseniibacteriota</taxon>
    </lineage>
</organism>
<proteinExistence type="predicted"/>
<dbReference type="SMART" id="SM00460">
    <property type="entry name" value="TGc"/>
    <property type="match status" value="1"/>
</dbReference>
<evidence type="ECO:0000256" key="1">
    <source>
        <dbReference type="SAM" id="SignalP"/>
    </source>
</evidence>
<dbReference type="InterPro" id="IPR038765">
    <property type="entry name" value="Papain-like_cys_pep_sf"/>
</dbReference>
<reference evidence="3 4" key="1">
    <citation type="journal article" date="2019" name="Nat. Microbiol.">
        <title>Mediterranean grassland soil C-N compound turnover is dependent on rainfall and depth, and is mediated by genomically divergent microorganisms.</title>
        <authorList>
            <person name="Diamond S."/>
            <person name="Andeer P.F."/>
            <person name="Li Z."/>
            <person name="Crits-Christoph A."/>
            <person name="Burstein D."/>
            <person name="Anantharaman K."/>
            <person name="Lane K.R."/>
            <person name="Thomas B.C."/>
            <person name="Pan C."/>
            <person name="Northen T.R."/>
            <person name="Banfield J.F."/>
        </authorList>
    </citation>
    <scope>NUCLEOTIDE SEQUENCE [LARGE SCALE GENOMIC DNA]</scope>
    <source>
        <strain evidence="3">WS_3</strain>
    </source>
</reference>
<comment type="caution">
    <text evidence="3">The sequence shown here is derived from an EMBL/GenBank/DDBJ whole genome shotgun (WGS) entry which is preliminary data.</text>
</comment>
<name>A0A538SKB1_UNCEI</name>
<dbReference type="PANTHER" id="PTHR38339:SF1">
    <property type="entry name" value="TRANSGLUTAMINASE-LIKE DOMAIN-CONTAINING PROTEIN"/>
    <property type="match status" value="1"/>
</dbReference>
<dbReference type="PANTHER" id="PTHR38339">
    <property type="entry name" value="TRANSGLUTAMINASE DOMAIN PROTEIN"/>
    <property type="match status" value="1"/>
</dbReference>
<dbReference type="Pfam" id="PF01841">
    <property type="entry name" value="Transglut_core"/>
    <property type="match status" value="1"/>
</dbReference>
<feature type="chain" id="PRO_5021877822" evidence="1">
    <location>
        <begin position="27"/>
        <end position="319"/>
    </location>
</feature>
<evidence type="ECO:0000313" key="4">
    <source>
        <dbReference type="Proteomes" id="UP000320184"/>
    </source>
</evidence>
<dbReference type="AlphaFoldDB" id="A0A538SKB1"/>
<keyword evidence="1" id="KW-0732">Signal</keyword>
<dbReference type="EMBL" id="VBOT01000053">
    <property type="protein sequence ID" value="TMQ51792.1"/>
    <property type="molecule type" value="Genomic_DNA"/>
</dbReference>
<dbReference type="Proteomes" id="UP000320184">
    <property type="component" value="Unassembled WGS sequence"/>
</dbReference>
<accession>A0A538SKB1</accession>
<dbReference type="InterPro" id="IPR002931">
    <property type="entry name" value="Transglutaminase-like"/>
</dbReference>
<dbReference type="SUPFAM" id="SSF54001">
    <property type="entry name" value="Cysteine proteinases"/>
    <property type="match status" value="1"/>
</dbReference>
<dbReference type="Gene3D" id="3.10.620.30">
    <property type="match status" value="1"/>
</dbReference>
<feature type="signal peptide" evidence="1">
    <location>
        <begin position="1"/>
        <end position="26"/>
    </location>
</feature>
<sequence length="319" mass="35073">MNRSTVVKRVLKLAALAACGVTRVGAAAPSREYDLGWTITVEGVPAGAQEARAWIAIPQELPEQRVSGLEVDTGLRWTIVQDATFHNKVVLVDVPRPPSPIRVKLRAHVVRDAIEGPRRAKLDAKERALYLRKEALVSLSPRIRALADSVGGDSRARYDFVLAKMDYDKTVPGWGRGDSERACDVNKGNCTDFHSLFMSLSRAEGVPAVFEMGYSTLPGGETNQAGGYHCWAWFYDDRAKGWVPVDISEADKHPEKASYFYGHLDADRITFSRGRDVVLPGMKGAPLNYLPTGAYVEVDGKLLETGITRTISYGADPQR</sequence>
<protein>
    <submittedName>
        <fullName evidence="3">Transglutaminase domain-containing protein</fullName>
    </submittedName>
</protein>
<feature type="domain" description="Transglutaminase-like" evidence="2">
    <location>
        <begin position="182"/>
        <end position="249"/>
    </location>
</feature>
<evidence type="ECO:0000313" key="3">
    <source>
        <dbReference type="EMBL" id="TMQ51792.1"/>
    </source>
</evidence>